<evidence type="ECO:0000313" key="8">
    <source>
        <dbReference type="EMBL" id="CAD2199501.1"/>
    </source>
</evidence>
<gene>
    <name evidence="8" type="ORF">MENT_LOCUS52890</name>
</gene>
<keyword evidence="3" id="KW-1003">Cell membrane</keyword>
<dbReference type="GO" id="GO:0005886">
    <property type="term" value="C:plasma membrane"/>
    <property type="evidence" value="ECO:0007669"/>
    <property type="project" value="UniProtKB-SubCell"/>
</dbReference>
<name>A0A6V7XJR5_MELEN</name>
<keyword evidence="6 7" id="KW-0472">Membrane</keyword>
<dbReference type="AlphaFoldDB" id="A0A6V7XJR5"/>
<comment type="subcellular location">
    <subcellularLocation>
        <location evidence="1">Cell membrane</location>
        <topology evidence="1">Multi-pass membrane protein</topology>
    </subcellularLocation>
</comment>
<keyword evidence="2" id="KW-0813">Transport</keyword>
<comment type="caution">
    <text evidence="8">The sequence shown here is derived from an EMBL/GenBank/DDBJ whole genome shotgun (WGS) entry which is preliminary data.</text>
</comment>
<dbReference type="SUPFAM" id="SSF103473">
    <property type="entry name" value="MFS general substrate transporter"/>
    <property type="match status" value="1"/>
</dbReference>
<evidence type="ECO:0000256" key="3">
    <source>
        <dbReference type="ARBA" id="ARBA00022475"/>
    </source>
</evidence>
<dbReference type="Pfam" id="PF07690">
    <property type="entry name" value="MFS_1"/>
    <property type="match status" value="1"/>
</dbReference>
<evidence type="ECO:0000256" key="1">
    <source>
        <dbReference type="ARBA" id="ARBA00004651"/>
    </source>
</evidence>
<organism evidence="8 9">
    <name type="scientific">Meloidogyne enterolobii</name>
    <name type="common">Root-knot nematode worm</name>
    <name type="synonym">Meloidogyne mayaguensis</name>
    <dbReference type="NCBI Taxonomy" id="390850"/>
    <lineage>
        <taxon>Eukaryota</taxon>
        <taxon>Metazoa</taxon>
        <taxon>Ecdysozoa</taxon>
        <taxon>Nematoda</taxon>
        <taxon>Chromadorea</taxon>
        <taxon>Rhabditida</taxon>
        <taxon>Tylenchina</taxon>
        <taxon>Tylenchomorpha</taxon>
        <taxon>Tylenchoidea</taxon>
        <taxon>Meloidogynidae</taxon>
        <taxon>Meloidogyninae</taxon>
        <taxon>Meloidogyne</taxon>
    </lineage>
</organism>
<dbReference type="EMBL" id="CAJEWN010001704">
    <property type="protein sequence ID" value="CAD2199501.1"/>
    <property type="molecule type" value="Genomic_DNA"/>
</dbReference>
<dbReference type="InterPro" id="IPR011701">
    <property type="entry name" value="MFS"/>
</dbReference>
<feature type="transmembrane region" description="Helical" evidence="7">
    <location>
        <begin position="129"/>
        <end position="149"/>
    </location>
</feature>
<dbReference type="Gene3D" id="1.20.1250.20">
    <property type="entry name" value="MFS general substrate transporter like domains"/>
    <property type="match status" value="1"/>
</dbReference>
<dbReference type="PANTHER" id="PTHR43414:SF1">
    <property type="entry name" value="PEPTIDE PERMEASE"/>
    <property type="match status" value="1"/>
</dbReference>
<keyword evidence="5 7" id="KW-1133">Transmembrane helix</keyword>
<dbReference type="PANTHER" id="PTHR43414">
    <property type="entry name" value="MULTIDRUG RESISTANCE PROTEIN MDTG"/>
    <property type="match status" value="1"/>
</dbReference>
<dbReference type="InterPro" id="IPR036259">
    <property type="entry name" value="MFS_trans_sf"/>
</dbReference>
<feature type="transmembrane region" description="Helical" evidence="7">
    <location>
        <begin position="12"/>
        <end position="36"/>
    </location>
</feature>
<reference evidence="8 9" key="1">
    <citation type="submission" date="2020-08" db="EMBL/GenBank/DDBJ databases">
        <authorList>
            <person name="Koutsovoulos G."/>
            <person name="Danchin GJ E."/>
        </authorList>
    </citation>
    <scope>NUCLEOTIDE SEQUENCE [LARGE SCALE GENOMIC DNA]</scope>
</reference>
<dbReference type="OrthoDB" id="5915550at2759"/>
<keyword evidence="4 7" id="KW-0812">Transmembrane</keyword>
<evidence type="ECO:0000256" key="4">
    <source>
        <dbReference type="ARBA" id="ARBA00022692"/>
    </source>
</evidence>
<evidence type="ECO:0000313" key="9">
    <source>
        <dbReference type="Proteomes" id="UP000580250"/>
    </source>
</evidence>
<evidence type="ECO:0000256" key="7">
    <source>
        <dbReference type="SAM" id="Phobius"/>
    </source>
</evidence>
<protein>
    <submittedName>
        <fullName evidence="8">Uncharacterized protein</fullName>
    </submittedName>
</protein>
<feature type="transmembrane region" description="Helical" evidence="7">
    <location>
        <begin position="76"/>
        <end position="109"/>
    </location>
</feature>
<sequence length="227" mass="25268">MWHFDKNQRAVGILCLIYGIWHFGTNWTTTLISFLQWDTTETLSNCRLGLYTSLCNAVGSLAIGQMTDSIGPKIMFLFSTILTSIYFVGLGLCRTWMTFFLLQILRVGYQLDSTAEMYLATVTTERERTGALMILSIPQAISMFFAPIVGSRIASYTTLRASQMICGGVMPIVLIPVVLFLLPTTHSIPRLATAKLRPQANFESPKMTKFLSSTGLLANGYKESSFT</sequence>
<evidence type="ECO:0000256" key="5">
    <source>
        <dbReference type="ARBA" id="ARBA00022989"/>
    </source>
</evidence>
<dbReference type="GO" id="GO:0022857">
    <property type="term" value="F:transmembrane transporter activity"/>
    <property type="evidence" value="ECO:0007669"/>
    <property type="project" value="InterPro"/>
</dbReference>
<dbReference type="Proteomes" id="UP000580250">
    <property type="component" value="Unassembled WGS sequence"/>
</dbReference>
<proteinExistence type="predicted"/>
<evidence type="ECO:0000256" key="2">
    <source>
        <dbReference type="ARBA" id="ARBA00022448"/>
    </source>
</evidence>
<accession>A0A6V7XJR5</accession>
<feature type="transmembrane region" description="Helical" evidence="7">
    <location>
        <begin position="161"/>
        <end position="182"/>
    </location>
</feature>
<evidence type="ECO:0000256" key="6">
    <source>
        <dbReference type="ARBA" id="ARBA00023136"/>
    </source>
</evidence>